<dbReference type="EMBL" id="BK015873">
    <property type="protein sequence ID" value="DAD70977.1"/>
    <property type="molecule type" value="Genomic_DNA"/>
</dbReference>
<sequence>MPSELYVSREVKVFLGGKTAPSELLDYLYPRLAEIDKEAAEQMQGEFSGCVFSIADLSAAAFARVRGWILEAAEKSEWIKPYKSDLKAALEADPRFKPV</sequence>
<reference evidence="1" key="1">
    <citation type="journal article" date="2021" name="Proc. Natl. Acad. Sci. U.S.A.">
        <title>A Catalog of Tens of Thousands of Viruses from Human Metagenomes Reveals Hidden Associations with Chronic Diseases.</title>
        <authorList>
            <person name="Tisza M.J."/>
            <person name="Buck C.B."/>
        </authorList>
    </citation>
    <scope>NUCLEOTIDE SEQUENCE</scope>
    <source>
        <strain evidence="1">Ctro722</strain>
    </source>
</reference>
<evidence type="ECO:0000313" key="1">
    <source>
        <dbReference type="EMBL" id="DAD70977.1"/>
    </source>
</evidence>
<accession>A0A8S5LLY6</accession>
<protein>
    <submittedName>
        <fullName evidence="1">tRNA nuclease CdiA</fullName>
    </submittedName>
</protein>
<organism evidence="1">
    <name type="scientific">Myoviridae sp. ctro722</name>
    <dbReference type="NCBI Taxonomy" id="2827615"/>
    <lineage>
        <taxon>Viruses</taxon>
        <taxon>Duplodnaviria</taxon>
        <taxon>Heunggongvirae</taxon>
        <taxon>Uroviricota</taxon>
        <taxon>Caudoviricetes</taxon>
    </lineage>
</organism>
<name>A0A8S5LLY6_9CAUD</name>
<proteinExistence type="predicted"/>